<dbReference type="AlphaFoldDB" id="C6M9V3"/>
<name>C6M9V3_NEISI</name>
<dbReference type="EMBL" id="ACKO02000031">
    <property type="protein sequence ID" value="EET42948.1"/>
    <property type="molecule type" value="Genomic_DNA"/>
</dbReference>
<proteinExistence type="predicted"/>
<reference evidence="1" key="1">
    <citation type="submission" date="2009-07" db="EMBL/GenBank/DDBJ databases">
        <authorList>
            <person name="Weinstock G."/>
            <person name="Sodergren E."/>
            <person name="Clifton S."/>
            <person name="Fulton L."/>
            <person name="Fulton B."/>
            <person name="Courtney L."/>
            <person name="Fronick C."/>
            <person name="Harrison M."/>
            <person name="Strong C."/>
            <person name="Farmer C."/>
            <person name="Delahaunty K."/>
            <person name="Markovic C."/>
            <person name="Hall O."/>
            <person name="Minx P."/>
            <person name="Tomlinson C."/>
            <person name="Mitreva M."/>
            <person name="Nelson J."/>
            <person name="Hou S."/>
            <person name="Wollam A."/>
            <person name="Pepin K.H."/>
            <person name="Johnson M."/>
            <person name="Bhonagiri V."/>
            <person name="Nash W.E."/>
            <person name="Warren W."/>
            <person name="Chinwalla A."/>
            <person name="Mardis E.R."/>
            <person name="Wilson R.K."/>
        </authorList>
    </citation>
    <scope>NUCLEOTIDE SEQUENCE [LARGE SCALE GENOMIC DNA]</scope>
    <source>
        <strain evidence="1">ATCC 29256</strain>
    </source>
</reference>
<keyword evidence="2" id="KW-1185">Reference proteome</keyword>
<comment type="caution">
    <text evidence="1">The sequence shown here is derived from an EMBL/GenBank/DDBJ whole genome shotgun (WGS) entry which is preliminary data.</text>
</comment>
<gene>
    <name evidence="1" type="ORF">NEISICOT_03334</name>
</gene>
<protein>
    <submittedName>
        <fullName evidence="1">Uncharacterized protein</fullName>
    </submittedName>
</protein>
<organism evidence="1 2">
    <name type="scientific">Neisseria sicca ATCC 29256</name>
    <dbReference type="NCBI Taxonomy" id="547045"/>
    <lineage>
        <taxon>Bacteria</taxon>
        <taxon>Pseudomonadati</taxon>
        <taxon>Pseudomonadota</taxon>
        <taxon>Betaproteobacteria</taxon>
        <taxon>Neisseriales</taxon>
        <taxon>Neisseriaceae</taxon>
        <taxon>Neisseria</taxon>
    </lineage>
</organism>
<sequence>MVYAFSSSENFSHHDFPNAKVQQLKTIMTMQIAMNQGQNDHVSCVYHL</sequence>
<evidence type="ECO:0000313" key="2">
    <source>
        <dbReference type="Proteomes" id="UP000005365"/>
    </source>
</evidence>
<evidence type="ECO:0000313" key="1">
    <source>
        <dbReference type="EMBL" id="EET42948.1"/>
    </source>
</evidence>
<accession>C6M9V3</accession>
<dbReference type="Proteomes" id="UP000005365">
    <property type="component" value="Unassembled WGS sequence"/>
</dbReference>